<name>A0A7W9X2T2_9BURK</name>
<evidence type="ECO:0000313" key="1">
    <source>
        <dbReference type="EMBL" id="MBB6135381.1"/>
    </source>
</evidence>
<proteinExistence type="predicted"/>
<dbReference type="AlphaFoldDB" id="A0A7W9X2T2"/>
<evidence type="ECO:0000313" key="2">
    <source>
        <dbReference type="Proteomes" id="UP000540787"/>
    </source>
</evidence>
<comment type="caution">
    <text evidence="1">The sequence shown here is derived from an EMBL/GenBank/DDBJ whole genome shotgun (WGS) entry which is preliminary data.</text>
</comment>
<reference evidence="1 2" key="1">
    <citation type="submission" date="2020-08" db="EMBL/GenBank/DDBJ databases">
        <title>The Agave Microbiome: Exploring the role of microbial communities in plant adaptations to desert environments.</title>
        <authorList>
            <person name="Partida-Martinez L.P."/>
        </authorList>
    </citation>
    <scope>NUCLEOTIDE SEQUENCE [LARGE SCALE GENOMIC DNA]</scope>
    <source>
        <strain evidence="1 2">AT3.2</strain>
    </source>
</reference>
<sequence length="308" mass="35231">MQPTLHASVLEHAQRISELRSISFSEAVNRLAEVRPYYLQSLPLFTKWRERRPPFAVTSHLVRTLNSEAKKLRKQSNIQLAAALDAAAFHAGFHDWKHVIKMANAYELTVETPVKSGFAFAMWYPQNPWDKKKWNPRILESSGFVHDPRLFFSTAEDLKNSYSNEDADGGFYVLGHPVTKENGSVGMRTRTEAYLEELRADVYVENNLPGLHFFRYTGMAIPATLDEARTLLEDALGPVRWNIREPSFPPEPVSLSVAIEMMMSKEPNPDRPPTLPPIGDKSNISLHTPIVHYVWLKGEFVELDDYYF</sequence>
<accession>A0A7W9X2T2</accession>
<protein>
    <submittedName>
        <fullName evidence="1">Uncharacterized protein</fullName>
    </submittedName>
</protein>
<dbReference type="Proteomes" id="UP000540787">
    <property type="component" value="Unassembled WGS sequence"/>
</dbReference>
<dbReference type="RefSeq" id="WP_183556060.1">
    <property type="nucleotide sequence ID" value="NZ_JACHBX010000004.1"/>
</dbReference>
<dbReference type="EMBL" id="JACHBX010000004">
    <property type="protein sequence ID" value="MBB6135381.1"/>
    <property type="molecule type" value="Genomic_DNA"/>
</dbReference>
<keyword evidence="2" id="KW-1185">Reference proteome</keyword>
<gene>
    <name evidence="1" type="ORF">HD842_003548</name>
</gene>
<organism evidence="1 2">
    <name type="scientific">Massilia aurea</name>
    <dbReference type="NCBI Taxonomy" id="373040"/>
    <lineage>
        <taxon>Bacteria</taxon>
        <taxon>Pseudomonadati</taxon>
        <taxon>Pseudomonadota</taxon>
        <taxon>Betaproteobacteria</taxon>
        <taxon>Burkholderiales</taxon>
        <taxon>Oxalobacteraceae</taxon>
        <taxon>Telluria group</taxon>
        <taxon>Massilia</taxon>
    </lineage>
</organism>